<dbReference type="Gene3D" id="1.25.40.10">
    <property type="entry name" value="Tetratricopeptide repeat domain"/>
    <property type="match status" value="1"/>
</dbReference>
<evidence type="ECO:0008006" key="4">
    <source>
        <dbReference type="Google" id="ProtNLM"/>
    </source>
</evidence>
<keyword evidence="3" id="KW-1185">Reference proteome</keyword>
<proteinExistence type="predicted"/>
<evidence type="ECO:0000256" key="1">
    <source>
        <dbReference type="SAM" id="SignalP"/>
    </source>
</evidence>
<dbReference type="EMBL" id="JADFFM010000002">
    <property type="protein sequence ID" value="MBE9667552.1"/>
    <property type="molecule type" value="Genomic_DNA"/>
</dbReference>
<organism evidence="2 3">
    <name type="scientific">Mucilaginibacter boryungensis</name>
    <dbReference type="NCBI Taxonomy" id="768480"/>
    <lineage>
        <taxon>Bacteria</taxon>
        <taxon>Pseudomonadati</taxon>
        <taxon>Bacteroidota</taxon>
        <taxon>Sphingobacteriia</taxon>
        <taxon>Sphingobacteriales</taxon>
        <taxon>Sphingobacteriaceae</taxon>
        <taxon>Mucilaginibacter</taxon>
    </lineage>
</organism>
<feature type="signal peptide" evidence="1">
    <location>
        <begin position="1"/>
        <end position="21"/>
    </location>
</feature>
<dbReference type="SUPFAM" id="SSF48452">
    <property type="entry name" value="TPR-like"/>
    <property type="match status" value="1"/>
</dbReference>
<keyword evidence="1" id="KW-0732">Signal</keyword>
<evidence type="ECO:0000313" key="2">
    <source>
        <dbReference type="EMBL" id="MBE9667552.1"/>
    </source>
</evidence>
<evidence type="ECO:0000313" key="3">
    <source>
        <dbReference type="Proteomes" id="UP000632774"/>
    </source>
</evidence>
<dbReference type="RefSeq" id="WP_194107011.1">
    <property type="nucleotide sequence ID" value="NZ_JADFFM010000002.1"/>
</dbReference>
<protein>
    <recommendedName>
        <fullName evidence="4">Tetratricopeptide repeat protein</fullName>
    </recommendedName>
</protein>
<name>A0ABR9XK27_9SPHI</name>
<reference evidence="2 3" key="1">
    <citation type="submission" date="2020-10" db="EMBL/GenBank/DDBJ databases">
        <title>Mucilaginibacter mali sp. nov., isolated from rhizosphere soil of apple orchard.</title>
        <authorList>
            <person name="Lee J.-S."/>
            <person name="Kim H.S."/>
            <person name="Kim J.-S."/>
        </authorList>
    </citation>
    <scope>NUCLEOTIDE SEQUENCE [LARGE SCALE GENOMIC DNA]</scope>
    <source>
        <strain evidence="2 3">KCTC 23157</strain>
    </source>
</reference>
<comment type="caution">
    <text evidence="2">The sequence shown here is derived from an EMBL/GenBank/DDBJ whole genome shotgun (WGS) entry which is preliminary data.</text>
</comment>
<accession>A0ABR9XK27</accession>
<feature type="chain" id="PRO_5046149107" description="Tetratricopeptide repeat protein" evidence="1">
    <location>
        <begin position="22"/>
        <end position="351"/>
    </location>
</feature>
<sequence length="351" mass="39182">MKYFFLLSTFILTAVTLTTRAQTGTVVDSIKPAILASLPDSIKTGTNQNTLNPDTSRHLLAENLGPKVILYKSYVKVEPAMVTPFVIASDAEMQATLIKKISPLIAPFFAADTAKDDLTQRMPASITDLKRQIGLVTNDTLRALYYQKIANYYLKYDSIALKRTRTVYQDAAADYTIKALHSYSRYNDSNGLLLSFNNLVRIYKDQKKFSQAKWFILQSNTISRMRNDTRNVIASLIELAGIKMSIKDYKLAQRDLDEALSLSSQNHFSKQESMVQTSYASLYTHLNMPQKAAAALKRHDVIEDSIVKAEQARTLAALKAQDSTQQAKKKLLTAVSKKSSKASSAKKTVSL</sequence>
<dbReference type="Proteomes" id="UP000632774">
    <property type="component" value="Unassembled WGS sequence"/>
</dbReference>
<gene>
    <name evidence="2" type="ORF">IRJ18_14355</name>
</gene>
<dbReference type="InterPro" id="IPR011990">
    <property type="entry name" value="TPR-like_helical_dom_sf"/>
</dbReference>